<dbReference type="InterPro" id="IPR029058">
    <property type="entry name" value="AB_hydrolase_fold"/>
</dbReference>
<dbReference type="AlphaFoldDB" id="M4BEW6"/>
<dbReference type="eggNOG" id="ENOG502SIRQ">
    <property type="taxonomic scope" value="Eukaryota"/>
</dbReference>
<dbReference type="EnsemblProtists" id="HpaT804834">
    <property type="protein sequence ID" value="HpaP804834"/>
    <property type="gene ID" value="HpaG804834"/>
</dbReference>
<dbReference type="InParanoid" id="M4BEW6"/>
<evidence type="ECO:0000313" key="2">
    <source>
        <dbReference type="Proteomes" id="UP000011713"/>
    </source>
</evidence>
<dbReference type="Gene3D" id="3.40.50.1820">
    <property type="entry name" value="alpha/beta hydrolase"/>
    <property type="match status" value="1"/>
</dbReference>
<proteinExistence type="predicted"/>
<dbReference type="SUPFAM" id="SSF53474">
    <property type="entry name" value="alpha/beta-Hydrolases"/>
    <property type="match status" value="1"/>
</dbReference>
<dbReference type="OMA" id="YEANGIM"/>
<dbReference type="STRING" id="559515.M4BEW6"/>
<keyword evidence="2" id="KW-1185">Reference proteome</keyword>
<reference evidence="1" key="2">
    <citation type="submission" date="2015-06" db="UniProtKB">
        <authorList>
            <consortium name="EnsemblProtists"/>
        </authorList>
    </citation>
    <scope>IDENTIFICATION</scope>
    <source>
        <strain evidence="1">Emoy2</strain>
    </source>
</reference>
<dbReference type="Proteomes" id="UP000011713">
    <property type="component" value="Unassembled WGS sequence"/>
</dbReference>
<dbReference type="VEuPathDB" id="FungiDB:HpaG804834"/>
<dbReference type="EMBL" id="JH598187">
    <property type="status" value="NOT_ANNOTATED_CDS"/>
    <property type="molecule type" value="Genomic_DNA"/>
</dbReference>
<dbReference type="HOGENOM" id="CLU_017880_2_0_1"/>
<protein>
    <recommendedName>
        <fullName evidence="3">Peptidase S33 tripeptidyl aminopeptidase-like C-terminal domain-containing protein</fullName>
    </recommendedName>
</protein>
<sequence>MDVSTFISEYTNGVSTIVYGVSYGTMVVQRLMHFNPSNVTGYVLDSIVTTTGAPGDRAYLTSWDADFDDVGERFMKLCAQDSECDSHFKTTNLSATLHNVLSIFDSNPNSACAILIRNSTGREPSEGLRRELGMLVEISATRSQIPPLVYRLSRCGRNDLDVLTHYFEAISNIPPSIHQDTSELIYNMVTFSELWEIPTPSYAELEKRFTDASISSGALYEFVSLYCAFSKEKSPACDGFGLGNYEANGIMYLRDQYYAEIPPVPDHASVLLMNGNLDPLTHPRYALSLYEALNTTRKELILFDYTSHGVVNSTVFEDGVRTCGMELLASYVASNGALERLDKTCMAKMPAYNMTLSPEDSSFYFGTDDAYDGVFTP</sequence>
<evidence type="ECO:0008006" key="3">
    <source>
        <dbReference type="Google" id="ProtNLM"/>
    </source>
</evidence>
<accession>M4BEW6</accession>
<reference evidence="2" key="1">
    <citation type="journal article" date="2010" name="Science">
        <title>Signatures of adaptation to obligate biotrophy in the Hyaloperonospora arabidopsidis genome.</title>
        <authorList>
            <person name="Baxter L."/>
            <person name="Tripathy S."/>
            <person name="Ishaque N."/>
            <person name="Boot N."/>
            <person name="Cabral A."/>
            <person name="Kemen E."/>
            <person name="Thines M."/>
            <person name="Ah-Fong A."/>
            <person name="Anderson R."/>
            <person name="Badejoko W."/>
            <person name="Bittner-Eddy P."/>
            <person name="Boore J.L."/>
            <person name="Chibucos M.C."/>
            <person name="Coates M."/>
            <person name="Dehal P."/>
            <person name="Delehaunty K."/>
            <person name="Dong S."/>
            <person name="Downton P."/>
            <person name="Dumas B."/>
            <person name="Fabro G."/>
            <person name="Fronick C."/>
            <person name="Fuerstenberg S.I."/>
            <person name="Fulton L."/>
            <person name="Gaulin E."/>
            <person name="Govers F."/>
            <person name="Hughes L."/>
            <person name="Humphray S."/>
            <person name="Jiang R.H."/>
            <person name="Judelson H."/>
            <person name="Kamoun S."/>
            <person name="Kyung K."/>
            <person name="Meijer H."/>
            <person name="Minx P."/>
            <person name="Morris P."/>
            <person name="Nelson J."/>
            <person name="Phuntumart V."/>
            <person name="Qutob D."/>
            <person name="Rehmany A."/>
            <person name="Rougon-Cardoso A."/>
            <person name="Ryden P."/>
            <person name="Torto-Alalibo T."/>
            <person name="Studholme D."/>
            <person name="Wang Y."/>
            <person name="Win J."/>
            <person name="Wood J."/>
            <person name="Clifton S.W."/>
            <person name="Rogers J."/>
            <person name="Van den Ackerveken G."/>
            <person name="Jones J.D."/>
            <person name="McDowell J.M."/>
            <person name="Beynon J."/>
            <person name="Tyler B.M."/>
        </authorList>
    </citation>
    <scope>NUCLEOTIDE SEQUENCE [LARGE SCALE GENOMIC DNA]</scope>
    <source>
        <strain evidence="2">Emoy2</strain>
    </source>
</reference>
<name>M4BEW6_HYAAE</name>
<evidence type="ECO:0000313" key="1">
    <source>
        <dbReference type="EnsemblProtists" id="HpaP804834"/>
    </source>
</evidence>
<organism evidence="1 2">
    <name type="scientific">Hyaloperonospora arabidopsidis (strain Emoy2)</name>
    <name type="common">Downy mildew agent</name>
    <name type="synonym">Peronospora arabidopsidis</name>
    <dbReference type="NCBI Taxonomy" id="559515"/>
    <lineage>
        <taxon>Eukaryota</taxon>
        <taxon>Sar</taxon>
        <taxon>Stramenopiles</taxon>
        <taxon>Oomycota</taxon>
        <taxon>Peronosporomycetes</taxon>
        <taxon>Peronosporales</taxon>
        <taxon>Peronosporaceae</taxon>
        <taxon>Hyaloperonospora</taxon>
    </lineage>
</organism>